<gene>
    <name evidence="1" type="ORF">Tsubulata_047278</name>
</gene>
<dbReference type="InterPro" id="IPR052929">
    <property type="entry name" value="RNase_H-like_EbsB-rel"/>
</dbReference>
<comment type="caution">
    <text evidence="1">The sequence shown here is derived from an EMBL/GenBank/DDBJ whole genome shotgun (WGS) entry which is preliminary data.</text>
</comment>
<dbReference type="EMBL" id="JAKUCV010000798">
    <property type="protein sequence ID" value="KAJ4848793.1"/>
    <property type="molecule type" value="Genomic_DNA"/>
</dbReference>
<dbReference type="PANTHER" id="PTHR47074:SF11">
    <property type="entry name" value="REVERSE TRANSCRIPTASE-LIKE PROTEIN"/>
    <property type="match status" value="1"/>
</dbReference>
<dbReference type="OrthoDB" id="1002691at2759"/>
<proteinExistence type="predicted"/>
<sequence>MYTLCQDPAQYSYFSRRHLSHDAWNKMNTLFLESKVLEPLRFKITSPRSPSHHVSRVAELIDPISRNGVYSVKSGYNLIVSSKNNSTGALPSSSSSVSEDPVKLAIQASEACDEYMAQQKSVFSRAVSVHCRPDSVWKAPPQGWVKLNCDAAYDKSTGKASGGVLVRDAAGRVLGKCFILVCPGMN</sequence>
<evidence type="ECO:0000313" key="1">
    <source>
        <dbReference type="EMBL" id="KAJ4848793.1"/>
    </source>
</evidence>
<name>A0A9Q0GEL7_9ROSI</name>
<dbReference type="Proteomes" id="UP001141552">
    <property type="component" value="Unassembled WGS sequence"/>
</dbReference>
<protein>
    <recommendedName>
        <fullName evidence="3">RNase H type-1 domain-containing protein</fullName>
    </recommendedName>
</protein>
<dbReference type="PANTHER" id="PTHR47074">
    <property type="entry name" value="BNAC02G40300D PROTEIN"/>
    <property type="match status" value="1"/>
</dbReference>
<keyword evidence="2" id="KW-1185">Reference proteome</keyword>
<accession>A0A9Q0GEL7</accession>
<dbReference type="AlphaFoldDB" id="A0A9Q0GEL7"/>
<evidence type="ECO:0000313" key="2">
    <source>
        <dbReference type="Proteomes" id="UP001141552"/>
    </source>
</evidence>
<organism evidence="1 2">
    <name type="scientific">Turnera subulata</name>
    <dbReference type="NCBI Taxonomy" id="218843"/>
    <lineage>
        <taxon>Eukaryota</taxon>
        <taxon>Viridiplantae</taxon>
        <taxon>Streptophyta</taxon>
        <taxon>Embryophyta</taxon>
        <taxon>Tracheophyta</taxon>
        <taxon>Spermatophyta</taxon>
        <taxon>Magnoliopsida</taxon>
        <taxon>eudicotyledons</taxon>
        <taxon>Gunneridae</taxon>
        <taxon>Pentapetalae</taxon>
        <taxon>rosids</taxon>
        <taxon>fabids</taxon>
        <taxon>Malpighiales</taxon>
        <taxon>Passifloraceae</taxon>
        <taxon>Turnera</taxon>
    </lineage>
</organism>
<reference evidence="1" key="2">
    <citation type="journal article" date="2023" name="Plants (Basel)">
        <title>Annotation of the Turnera subulata (Passifloraceae) Draft Genome Reveals the S-Locus Evolved after the Divergence of Turneroideae from Passifloroideae in a Stepwise Manner.</title>
        <authorList>
            <person name="Henning P.M."/>
            <person name="Roalson E.H."/>
            <person name="Mir W."/>
            <person name="McCubbin A.G."/>
            <person name="Shore J.S."/>
        </authorList>
    </citation>
    <scope>NUCLEOTIDE SEQUENCE</scope>
    <source>
        <strain evidence="1">F60SS</strain>
    </source>
</reference>
<evidence type="ECO:0008006" key="3">
    <source>
        <dbReference type="Google" id="ProtNLM"/>
    </source>
</evidence>
<reference evidence="1" key="1">
    <citation type="submission" date="2022-02" db="EMBL/GenBank/DDBJ databases">
        <authorList>
            <person name="Henning P.M."/>
            <person name="McCubbin A.G."/>
            <person name="Shore J.S."/>
        </authorList>
    </citation>
    <scope>NUCLEOTIDE SEQUENCE</scope>
    <source>
        <strain evidence="1">F60SS</strain>
        <tissue evidence="1">Leaves</tissue>
    </source>
</reference>